<comment type="caution">
    <text evidence="1">The sequence shown here is derived from an EMBL/GenBank/DDBJ whole genome shotgun (WGS) entry which is preliminary data.</text>
</comment>
<reference evidence="1 2" key="1">
    <citation type="submission" date="2024-07" db="EMBL/GenBank/DDBJ databases">
        <authorList>
            <person name="Thanompreechachai J."/>
            <person name="Duangmal K."/>
        </authorList>
    </citation>
    <scope>NUCLEOTIDE SEQUENCE [LARGE SCALE GENOMIC DNA]</scope>
    <source>
        <strain evidence="1 2">KCTC 19886</strain>
    </source>
</reference>
<sequence length="310" mass="33487">MRALDLLRLSTTSSTQRARPAGAPGGSLVRRARGALTTAATTVRTDVPRRLDERTTEAALAGFLTDYVSDREEKAADGSGHALRFAARNPLSTAAAVVAVLRLPTLPARLGTGPAADVLRRTLLTRHLGGLPVASTGVAVLDVPADPAEYVVGANRQTLRRKVRAAQKKGVGWRVVDDPAERRLLVERANAAEQVHADTQYRNAAPDNADLLEHDLWLVATDAEGEPIMLSVTPVDGEWGLLRYFRTLGASPAHSDARYLLMPALVDALAARGVRYLTDSTPPPQLSNGLRHFQRMVGYRYARVKVTDRA</sequence>
<accession>A0ABV3PCL9</accession>
<gene>
    <name evidence="1" type="ORF">AB1207_21750</name>
</gene>
<evidence type="ECO:0000313" key="1">
    <source>
        <dbReference type="EMBL" id="MEW9267381.1"/>
    </source>
</evidence>
<dbReference type="RefSeq" id="WP_367640690.1">
    <property type="nucleotide sequence ID" value="NZ_JBFNQN010000017.1"/>
</dbReference>
<dbReference type="Proteomes" id="UP001555826">
    <property type="component" value="Unassembled WGS sequence"/>
</dbReference>
<dbReference type="SUPFAM" id="SSF55729">
    <property type="entry name" value="Acyl-CoA N-acyltransferases (Nat)"/>
    <property type="match status" value="1"/>
</dbReference>
<organism evidence="1 2">
    <name type="scientific">Kineococcus endophyticus</name>
    <dbReference type="NCBI Taxonomy" id="1181883"/>
    <lineage>
        <taxon>Bacteria</taxon>
        <taxon>Bacillati</taxon>
        <taxon>Actinomycetota</taxon>
        <taxon>Actinomycetes</taxon>
        <taxon>Kineosporiales</taxon>
        <taxon>Kineosporiaceae</taxon>
        <taxon>Kineococcus</taxon>
    </lineage>
</organism>
<name>A0ABV3PCL9_9ACTN</name>
<keyword evidence="2" id="KW-1185">Reference proteome</keyword>
<proteinExistence type="predicted"/>
<dbReference type="InterPro" id="IPR016181">
    <property type="entry name" value="Acyl_CoA_acyltransferase"/>
</dbReference>
<evidence type="ECO:0008006" key="3">
    <source>
        <dbReference type="Google" id="ProtNLM"/>
    </source>
</evidence>
<protein>
    <recommendedName>
        <fullName evidence="3">Acetyltransferase (GNAT) family protein</fullName>
    </recommendedName>
</protein>
<dbReference type="EMBL" id="JBFNQN010000017">
    <property type="protein sequence ID" value="MEW9267381.1"/>
    <property type="molecule type" value="Genomic_DNA"/>
</dbReference>
<evidence type="ECO:0000313" key="2">
    <source>
        <dbReference type="Proteomes" id="UP001555826"/>
    </source>
</evidence>